<proteinExistence type="predicted"/>
<comment type="caution">
    <text evidence="3">The sequence shown here is derived from an EMBL/GenBank/DDBJ whole genome shotgun (WGS) entry which is preliminary data.</text>
</comment>
<dbReference type="SUPFAM" id="SSF53697">
    <property type="entry name" value="SIS domain"/>
    <property type="match status" value="1"/>
</dbReference>
<dbReference type="NCBIfam" id="NF001484">
    <property type="entry name" value="PRK00331.1"/>
    <property type="match status" value="1"/>
</dbReference>
<accession>X0VML6</accession>
<dbReference type="GO" id="GO:0004360">
    <property type="term" value="F:glutamine-fructose-6-phosphate transaminase (isomerizing) activity"/>
    <property type="evidence" value="ECO:0007669"/>
    <property type="project" value="TreeGrafter"/>
</dbReference>
<dbReference type="AlphaFoldDB" id="X0VML6"/>
<keyword evidence="1" id="KW-0677">Repeat</keyword>
<dbReference type="GO" id="GO:0006487">
    <property type="term" value="P:protein N-linked glycosylation"/>
    <property type="evidence" value="ECO:0007669"/>
    <property type="project" value="TreeGrafter"/>
</dbReference>
<dbReference type="EMBL" id="BARS01021277">
    <property type="protein sequence ID" value="GAG01801.1"/>
    <property type="molecule type" value="Genomic_DNA"/>
</dbReference>
<dbReference type="FunFam" id="3.40.50.10490:FF:000002">
    <property type="entry name" value="Glutamine--fructose-6-phosphate aminotransferase [isomerizing]"/>
    <property type="match status" value="1"/>
</dbReference>
<dbReference type="GO" id="GO:0046349">
    <property type="term" value="P:amino sugar biosynthetic process"/>
    <property type="evidence" value="ECO:0007669"/>
    <property type="project" value="UniProtKB-ARBA"/>
</dbReference>
<feature type="domain" description="SIS" evidence="2">
    <location>
        <begin position="1"/>
        <end position="89"/>
    </location>
</feature>
<feature type="non-terminal residue" evidence="3">
    <location>
        <position position="1"/>
    </location>
</feature>
<reference evidence="3" key="1">
    <citation type="journal article" date="2014" name="Front. Microbiol.">
        <title>High frequency of phylogenetically diverse reductive dehalogenase-homologous genes in deep subseafloor sedimentary metagenomes.</title>
        <authorList>
            <person name="Kawai M."/>
            <person name="Futagami T."/>
            <person name="Toyoda A."/>
            <person name="Takaki Y."/>
            <person name="Nishi S."/>
            <person name="Hori S."/>
            <person name="Arai W."/>
            <person name="Tsubouchi T."/>
            <person name="Morono Y."/>
            <person name="Uchiyama I."/>
            <person name="Ito T."/>
            <person name="Fujiyama A."/>
            <person name="Inagaki F."/>
            <person name="Takami H."/>
        </authorList>
    </citation>
    <scope>NUCLEOTIDE SEQUENCE</scope>
    <source>
        <strain evidence="3">Expedition CK06-06</strain>
    </source>
</reference>
<dbReference type="GO" id="GO:0005829">
    <property type="term" value="C:cytosol"/>
    <property type="evidence" value="ECO:0007669"/>
    <property type="project" value="TreeGrafter"/>
</dbReference>
<dbReference type="PROSITE" id="PS51464">
    <property type="entry name" value="SIS"/>
    <property type="match status" value="2"/>
</dbReference>
<sequence>IIDDKTLVIAISQSGETADTLAAIKEARARGAKVLSICNVIGSSIPRESDTTIYTRAGIEIGVASTKAFTSQLSVLYLFGVYLAQLKQAWPEEHLIERLEFLKKIPKQIESILKEDKDIIDCAKEYYKKTNALYLGRGTNYPIALEGALKLKEVSYLHAEGYPAAEMKHGPIALIDNQMPVVVVAIKDDSYIKIKGNMEEIKSRGGKIIAIATEGDEEIKNLADKVLYVPETSGLCYPFLTVIPLQLLAYHIAKFRECDIDKPKNLAKSVTV</sequence>
<dbReference type="Pfam" id="PF01380">
    <property type="entry name" value="SIS"/>
    <property type="match status" value="2"/>
</dbReference>
<dbReference type="CDD" id="cd05008">
    <property type="entry name" value="SIS_GlmS_GlmD_1"/>
    <property type="match status" value="1"/>
</dbReference>
<feature type="domain" description="SIS" evidence="2">
    <location>
        <begin position="122"/>
        <end position="263"/>
    </location>
</feature>
<evidence type="ECO:0000313" key="3">
    <source>
        <dbReference type="EMBL" id="GAG01801.1"/>
    </source>
</evidence>
<name>X0VML6_9ZZZZ</name>
<evidence type="ECO:0000256" key="1">
    <source>
        <dbReference type="ARBA" id="ARBA00022737"/>
    </source>
</evidence>
<dbReference type="CDD" id="cd05009">
    <property type="entry name" value="SIS_GlmS_GlmD_2"/>
    <property type="match status" value="1"/>
</dbReference>
<dbReference type="PANTHER" id="PTHR10937:SF0">
    <property type="entry name" value="GLUTAMINE--FRUCTOSE-6-PHOSPHATE TRANSAMINASE (ISOMERIZING)"/>
    <property type="match status" value="1"/>
</dbReference>
<protein>
    <recommendedName>
        <fullName evidence="2">SIS domain-containing protein</fullName>
    </recommendedName>
</protein>
<dbReference type="InterPro" id="IPR035490">
    <property type="entry name" value="GlmS/FrlB_SIS"/>
</dbReference>
<evidence type="ECO:0000259" key="2">
    <source>
        <dbReference type="PROSITE" id="PS51464"/>
    </source>
</evidence>
<dbReference type="GO" id="GO:0006002">
    <property type="term" value="P:fructose 6-phosphate metabolic process"/>
    <property type="evidence" value="ECO:0007669"/>
    <property type="project" value="TreeGrafter"/>
</dbReference>
<dbReference type="PANTHER" id="PTHR10937">
    <property type="entry name" value="GLUCOSAMINE--FRUCTOSE-6-PHOSPHATE AMINOTRANSFERASE, ISOMERIZING"/>
    <property type="match status" value="1"/>
</dbReference>
<dbReference type="GO" id="GO:0006047">
    <property type="term" value="P:UDP-N-acetylglucosamine metabolic process"/>
    <property type="evidence" value="ECO:0007669"/>
    <property type="project" value="TreeGrafter"/>
</dbReference>
<dbReference type="GO" id="GO:0097367">
    <property type="term" value="F:carbohydrate derivative binding"/>
    <property type="evidence" value="ECO:0007669"/>
    <property type="project" value="InterPro"/>
</dbReference>
<dbReference type="InterPro" id="IPR035466">
    <property type="entry name" value="GlmS/AgaS_SIS"/>
</dbReference>
<feature type="non-terminal residue" evidence="3">
    <location>
        <position position="272"/>
    </location>
</feature>
<dbReference type="InterPro" id="IPR046348">
    <property type="entry name" value="SIS_dom_sf"/>
</dbReference>
<gene>
    <name evidence="3" type="ORF">S01H1_34199</name>
</gene>
<organism evidence="3">
    <name type="scientific">marine sediment metagenome</name>
    <dbReference type="NCBI Taxonomy" id="412755"/>
    <lineage>
        <taxon>unclassified sequences</taxon>
        <taxon>metagenomes</taxon>
        <taxon>ecological metagenomes</taxon>
    </lineage>
</organism>
<dbReference type="Gene3D" id="3.40.50.10490">
    <property type="entry name" value="Glucose-6-phosphate isomerase like protein, domain 1"/>
    <property type="match status" value="2"/>
</dbReference>
<dbReference type="InterPro" id="IPR001347">
    <property type="entry name" value="SIS_dom"/>
</dbReference>